<evidence type="ECO:0000256" key="1">
    <source>
        <dbReference type="SAM" id="MobiDB-lite"/>
    </source>
</evidence>
<feature type="region of interest" description="Disordered" evidence="1">
    <location>
        <begin position="69"/>
        <end position="96"/>
    </location>
</feature>
<evidence type="ECO:0000313" key="2">
    <source>
        <dbReference type="EMBL" id="EOA97955.1"/>
    </source>
</evidence>
<gene>
    <name evidence="2" type="ORF">Anapl_11628</name>
</gene>
<dbReference type="EMBL" id="KB743578">
    <property type="protein sequence ID" value="EOA97955.1"/>
    <property type="molecule type" value="Genomic_DNA"/>
</dbReference>
<keyword evidence="3" id="KW-1185">Reference proteome</keyword>
<proteinExistence type="predicted"/>
<feature type="compositionally biased region" description="Polar residues" evidence="1">
    <location>
        <begin position="69"/>
        <end position="80"/>
    </location>
</feature>
<name>R0JKZ5_ANAPL</name>
<feature type="non-terminal residue" evidence="2">
    <location>
        <position position="96"/>
    </location>
</feature>
<dbReference type="HOGENOM" id="CLU_151374_0_0_1"/>
<reference evidence="3" key="1">
    <citation type="journal article" date="2013" name="Nat. Genet.">
        <title>The duck genome and transcriptome provide insight into an avian influenza virus reservoir species.</title>
        <authorList>
            <person name="Huang Y."/>
            <person name="Li Y."/>
            <person name="Burt D.W."/>
            <person name="Chen H."/>
            <person name="Zhang Y."/>
            <person name="Qian W."/>
            <person name="Kim H."/>
            <person name="Gan S."/>
            <person name="Zhao Y."/>
            <person name="Li J."/>
            <person name="Yi K."/>
            <person name="Feng H."/>
            <person name="Zhu P."/>
            <person name="Li B."/>
            <person name="Liu Q."/>
            <person name="Fairley S."/>
            <person name="Magor K.E."/>
            <person name="Du Z."/>
            <person name="Hu X."/>
            <person name="Goodman L."/>
            <person name="Tafer H."/>
            <person name="Vignal A."/>
            <person name="Lee T."/>
            <person name="Kim K.W."/>
            <person name="Sheng Z."/>
            <person name="An Y."/>
            <person name="Searle S."/>
            <person name="Herrero J."/>
            <person name="Groenen M.A."/>
            <person name="Crooijmans R.P."/>
            <person name="Faraut T."/>
            <person name="Cai Q."/>
            <person name="Webster R.G."/>
            <person name="Aldridge J.R."/>
            <person name="Warren W.C."/>
            <person name="Bartschat S."/>
            <person name="Kehr S."/>
            <person name="Marz M."/>
            <person name="Stadler P.F."/>
            <person name="Smith J."/>
            <person name="Kraus R.H."/>
            <person name="Zhao Y."/>
            <person name="Ren L."/>
            <person name="Fei J."/>
            <person name="Morisson M."/>
            <person name="Kaiser P."/>
            <person name="Griffin D.K."/>
            <person name="Rao M."/>
            <person name="Pitel F."/>
            <person name="Wang J."/>
            <person name="Li N."/>
        </authorList>
    </citation>
    <scope>NUCLEOTIDE SEQUENCE [LARGE SCALE GENOMIC DNA]</scope>
</reference>
<dbReference type="Proteomes" id="UP000296049">
    <property type="component" value="Unassembled WGS sequence"/>
</dbReference>
<evidence type="ECO:0000313" key="3">
    <source>
        <dbReference type="Proteomes" id="UP000296049"/>
    </source>
</evidence>
<organism evidence="2 3">
    <name type="scientific">Anas platyrhynchos</name>
    <name type="common">Mallard</name>
    <name type="synonym">Anas boschas</name>
    <dbReference type="NCBI Taxonomy" id="8839"/>
    <lineage>
        <taxon>Eukaryota</taxon>
        <taxon>Metazoa</taxon>
        <taxon>Chordata</taxon>
        <taxon>Craniata</taxon>
        <taxon>Vertebrata</taxon>
        <taxon>Euteleostomi</taxon>
        <taxon>Archelosauria</taxon>
        <taxon>Archosauria</taxon>
        <taxon>Dinosauria</taxon>
        <taxon>Saurischia</taxon>
        <taxon>Theropoda</taxon>
        <taxon>Coelurosauria</taxon>
        <taxon>Aves</taxon>
        <taxon>Neognathae</taxon>
        <taxon>Galloanserae</taxon>
        <taxon>Anseriformes</taxon>
        <taxon>Anatidae</taxon>
        <taxon>Anatinae</taxon>
        <taxon>Anas</taxon>
    </lineage>
</organism>
<feature type="non-terminal residue" evidence="2">
    <location>
        <position position="1"/>
    </location>
</feature>
<accession>R0JKZ5</accession>
<protein>
    <submittedName>
        <fullName evidence="2">Uncharacterized protein</fullName>
    </submittedName>
</protein>
<sequence length="96" mass="10322">LWEGRCLVLAGFGKTAPVMNAGARFCGHWVSCTFRNTSVEVTPSYSQLQRQPNKPVGTGWQAVGVTTRTFSEGSSGNASVTEPDRAVHRGQKLLPS</sequence>
<dbReference type="AlphaFoldDB" id="R0JKZ5"/>